<sequence length="226" mass="25119">MQSTRAVAIIHAETDSAGSLPELFASHGLNLEVVPITRGLPDPQQLDLLVVMGSPESAYDHRLPWLPEELAWLRAVQQRGCPTLGICFGSQLLARALGGEVYRNSQPEIGWTPVQAVERSGAHEGPWLNFHFDAFTPPPGATLLGRTDLAAQAYRQGKAMGVQFHPEITPEMFDTWIDYWQCSEEGQRFLATAGDLPERMRAEIAEREPANRARCSLLLREYLDSL</sequence>
<dbReference type="STRING" id="1392877.SAMN05216221_0796"/>
<dbReference type="Pfam" id="PF00117">
    <property type="entry name" value="GATase"/>
    <property type="match status" value="1"/>
</dbReference>
<dbReference type="InterPro" id="IPR029062">
    <property type="entry name" value="Class_I_gatase-like"/>
</dbReference>
<dbReference type="CDD" id="cd01741">
    <property type="entry name" value="GATase1_1"/>
    <property type="match status" value="1"/>
</dbReference>
<accession>A0A1H1NGB0</accession>
<reference evidence="3" key="1">
    <citation type="submission" date="2016-10" db="EMBL/GenBank/DDBJ databases">
        <authorList>
            <person name="Varghese N."/>
            <person name="Submissions S."/>
        </authorList>
    </citation>
    <scope>NUCLEOTIDE SEQUENCE [LARGE SCALE GENOMIC DNA]</scope>
    <source>
        <strain evidence="3">KCTC 32247</strain>
    </source>
</reference>
<evidence type="ECO:0000313" key="3">
    <source>
        <dbReference type="Proteomes" id="UP000243359"/>
    </source>
</evidence>
<dbReference type="OrthoDB" id="9813383at2"/>
<keyword evidence="2" id="KW-0315">Glutamine amidotransferase</keyword>
<proteinExistence type="predicted"/>
<organism evidence="2 3">
    <name type="scientific">Pseudomonas oryzae</name>
    <dbReference type="NCBI Taxonomy" id="1392877"/>
    <lineage>
        <taxon>Bacteria</taxon>
        <taxon>Pseudomonadati</taxon>
        <taxon>Pseudomonadota</taxon>
        <taxon>Gammaproteobacteria</taxon>
        <taxon>Pseudomonadales</taxon>
        <taxon>Pseudomonadaceae</taxon>
        <taxon>Pseudomonas</taxon>
    </lineage>
</organism>
<dbReference type="GO" id="GO:0016740">
    <property type="term" value="F:transferase activity"/>
    <property type="evidence" value="ECO:0007669"/>
    <property type="project" value="UniProtKB-KW"/>
</dbReference>
<dbReference type="SUPFAM" id="SSF52317">
    <property type="entry name" value="Class I glutamine amidotransferase-like"/>
    <property type="match status" value="1"/>
</dbReference>
<gene>
    <name evidence="2" type="ORF">SAMN05216221_0796</name>
</gene>
<dbReference type="InterPro" id="IPR044992">
    <property type="entry name" value="ChyE-like"/>
</dbReference>
<dbReference type="Proteomes" id="UP000243359">
    <property type="component" value="Chromosome I"/>
</dbReference>
<dbReference type="InterPro" id="IPR017926">
    <property type="entry name" value="GATASE"/>
</dbReference>
<name>A0A1H1NGB0_9PSED</name>
<evidence type="ECO:0000259" key="1">
    <source>
        <dbReference type="Pfam" id="PF00117"/>
    </source>
</evidence>
<keyword evidence="2" id="KW-0808">Transferase</keyword>
<keyword evidence="3" id="KW-1185">Reference proteome</keyword>
<feature type="domain" description="Glutamine amidotransferase" evidence="1">
    <location>
        <begin position="24"/>
        <end position="174"/>
    </location>
</feature>
<dbReference type="PANTHER" id="PTHR42695:SF5">
    <property type="entry name" value="GLUTAMINE AMIDOTRANSFERASE YLR126C-RELATED"/>
    <property type="match status" value="1"/>
</dbReference>
<dbReference type="RefSeq" id="WP_090347712.1">
    <property type="nucleotide sequence ID" value="NZ_LT629751.1"/>
</dbReference>
<dbReference type="PANTHER" id="PTHR42695">
    <property type="entry name" value="GLUTAMINE AMIDOTRANSFERASE YLR126C-RELATED"/>
    <property type="match status" value="1"/>
</dbReference>
<dbReference type="EMBL" id="LT629751">
    <property type="protein sequence ID" value="SDR97977.1"/>
    <property type="molecule type" value="Genomic_DNA"/>
</dbReference>
<protein>
    <submittedName>
        <fullName evidence="2">GMP synthase-Glutamine amidotransferase</fullName>
    </submittedName>
</protein>
<dbReference type="GO" id="GO:0005829">
    <property type="term" value="C:cytosol"/>
    <property type="evidence" value="ECO:0007669"/>
    <property type="project" value="TreeGrafter"/>
</dbReference>
<dbReference type="Gene3D" id="3.40.50.880">
    <property type="match status" value="1"/>
</dbReference>
<evidence type="ECO:0000313" key="2">
    <source>
        <dbReference type="EMBL" id="SDR97977.1"/>
    </source>
</evidence>
<dbReference type="AlphaFoldDB" id="A0A1H1NGB0"/>
<dbReference type="PROSITE" id="PS51273">
    <property type="entry name" value="GATASE_TYPE_1"/>
    <property type="match status" value="1"/>
</dbReference>